<dbReference type="AlphaFoldDB" id="A0AAD1ZD06"/>
<dbReference type="Pfam" id="PF13857">
    <property type="entry name" value="Ank_5"/>
    <property type="match status" value="1"/>
</dbReference>
<accession>A0AAD1ZD06</accession>
<protein>
    <submittedName>
        <fullName evidence="1">Uncharacterized protein</fullName>
    </submittedName>
</protein>
<evidence type="ECO:0000313" key="2">
    <source>
        <dbReference type="Proteomes" id="UP000834106"/>
    </source>
</evidence>
<dbReference type="SMART" id="SM00248">
    <property type="entry name" value="ANK"/>
    <property type="match status" value="3"/>
</dbReference>
<proteinExistence type="predicted"/>
<gene>
    <name evidence="1" type="ORF">FPE_LOCUS14008</name>
</gene>
<dbReference type="Gene3D" id="1.25.40.20">
    <property type="entry name" value="Ankyrin repeat-containing domain"/>
    <property type="match status" value="1"/>
</dbReference>
<dbReference type="SUPFAM" id="SSF48403">
    <property type="entry name" value="Ankyrin repeat"/>
    <property type="match status" value="1"/>
</dbReference>
<name>A0AAD1ZD06_9LAMI</name>
<evidence type="ECO:0000313" key="1">
    <source>
        <dbReference type="EMBL" id="CAI9766578.1"/>
    </source>
</evidence>
<dbReference type="Proteomes" id="UP000834106">
    <property type="component" value="Chromosome 8"/>
</dbReference>
<keyword evidence="2" id="KW-1185">Reference proteome</keyword>
<dbReference type="PANTHER" id="PTHR47303:SF1">
    <property type="entry name" value="NF-KAPPA-B INHIBITOR BETA"/>
    <property type="match status" value="1"/>
</dbReference>
<dbReference type="PANTHER" id="PTHR47303">
    <property type="match status" value="1"/>
</dbReference>
<dbReference type="InterPro" id="IPR036770">
    <property type="entry name" value="Ankyrin_rpt-contain_sf"/>
</dbReference>
<organism evidence="1 2">
    <name type="scientific">Fraxinus pennsylvanica</name>
    <dbReference type="NCBI Taxonomy" id="56036"/>
    <lineage>
        <taxon>Eukaryota</taxon>
        <taxon>Viridiplantae</taxon>
        <taxon>Streptophyta</taxon>
        <taxon>Embryophyta</taxon>
        <taxon>Tracheophyta</taxon>
        <taxon>Spermatophyta</taxon>
        <taxon>Magnoliopsida</taxon>
        <taxon>eudicotyledons</taxon>
        <taxon>Gunneridae</taxon>
        <taxon>Pentapetalae</taxon>
        <taxon>asterids</taxon>
        <taxon>lamiids</taxon>
        <taxon>Lamiales</taxon>
        <taxon>Oleaceae</taxon>
        <taxon>Oleeae</taxon>
        <taxon>Fraxinus</taxon>
    </lineage>
</organism>
<dbReference type="EMBL" id="OU503043">
    <property type="protein sequence ID" value="CAI9766578.1"/>
    <property type="molecule type" value="Genomic_DNA"/>
</dbReference>
<sequence>MAQQSQQQQDVIIGIVDDTWKQDLYQALKKGKWENIERIIHDHQNEVFTAKLNENGETLLLSAVNEAKKGLVNKLVDKIAPDLLAETDNFGNTALHLAANVGLVEDARILVRKHPELLNRENKDGLLPIQLAARREQANARSMTSYLFKAGKEDDNHSKLLKGEAGAGVGSRVMKSLIKAGFYDLALDLLEFNEKLAWEEENNNPLEQMASDPGGFKSGIRLSSWQSLIYLYSYVPTKRNGMTEYSPSEVYKTVWNLLAKVLVQNMDIPALKLKHHRALRLVQSGHRME</sequence>
<dbReference type="InterPro" id="IPR002110">
    <property type="entry name" value="Ankyrin_rpt"/>
</dbReference>
<reference evidence="1" key="1">
    <citation type="submission" date="2023-05" db="EMBL/GenBank/DDBJ databases">
        <authorList>
            <person name="Huff M."/>
        </authorList>
    </citation>
    <scope>NUCLEOTIDE SEQUENCE</scope>
</reference>